<dbReference type="Pfam" id="PF00196">
    <property type="entry name" value="GerE"/>
    <property type="match status" value="1"/>
</dbReference>
<evidence type="ECO:0000256" key="1">
    <source>
        <dbReference type="ARBA" id="ARBA00023015"/>
    </source>
</evidence>
<dbReference type="InterPro" id="IPR036388">
    <property type="entry name" value="WH-like_DNA-bd_sf"/>
</dbReference>
<keyword evidence="2" id="KW-0238">DNA-binding</keyword>
<evidence type="ECO:0000256" key="3">
    <source>
        <dbReference type="ARBA" id="ARBA00023163"/>
    </source>
</evidence>
<evidence type="ECO:0000256" key="2">
    <source>
        <dbReference type="ARBA" id="ARBA00023125"/>
    </source>
</evidence>
<feature type="domain" description="HTH luxR-type" evidence="5">
    <location>
        <begin position="71"/>
        <end position="137"/>
    </location>
</feature>
<dbReference type="SUPFAM" id="SSF46894">
    <property type="entry name" value="C-terminal effector domain of the bipartite response regulators"/>
    <property type="match status" value="1"/>
</dbReference>
<dbReference type="InterPro" id="IPR016032">
    <property type="entry name" value="Sig_transdc_resp-reg_C-effctor"/>
</dbReference>
<name>A0A6G7YAK2_9ACTN</name>
<dbReference type="GO" id="GO:0003677">
    <property type="term" value="F:DNA binding"/>
    <property type="evidence" value="ECO:0007669"/>
    <property type="project" value="UniProtKB-KW"/>
</dbReference>
<dbReference type="Proteomes" id="UP000501058">
    <property type="component" value="Chromosome"/>
</dbReference>
<dbReference type="InterPro" id="IPR000792">
    <property type="entry name" value="Tscrpt_reg_LuxR_C"/>
</dbReference>
<gene>
    <name evidence="6" type="ORF">G7070_01380</name>
</gene>
<keyword evidence="7" id="KW-1185">Reference proteome</keyword>
<evidence type="ECO:0000256" key="4">
    <source>
        <dbReference type="SAM" id="MobiDB-lite"/>
    </source>
</evidence>
<dbReference type="PANTHER" id="PTHR44688:SF16">
    <property type="entry name" value="DNA-BINDING TRANSCRIPTIONAL ACTIVATOR DEVR_DOSR"/>
    <property type="match status" value="1"/>
</dbReference>
<dbReference type="KEGG" id="prv:G7070_01380"/>
<accession>A0A6G7YAK2</accession>
<evidence type="ECO:0000313" key="7">
    <source>
        <dbReference type="Proteomes" id="UP000501058"/>
    </source>
</evidence>
<protein>
    <submittedName>
        <fullName evidence="6">Helix-turn-helix transcriptional regulator</fullName>
    </submittedName>
</protein>
<dbReference type="PRINTS" id="PR00038">
    <property type="entry name" value="HTHLUXR"/>
</dbReference>
<organism evidence="6 7">
    <name type="scientific">Propioniciclava coleopterorum</name>
    <dbReference type="NCBI Taxonomy" id="2714937"/>
    <lineage>
        <taxon>Bacteria</taxon>
        <taxon>Bacillati</taxon>
        <taxon>Actinomycetota</taxon>
        <taxon>Actinomycetes</taxon>
        <taxon>Propionibacteriales</taxon>
        <taxon>Propionibacteriaceae</taxon>
        <taxon>Propioniciclava</taxon>
    </lineage>
</organism>
<sequence length="137" mass="14913">MARGCRPGRPGRRRAHDAPRRGVPVRGRPGPGRRRRRGRGDVRRDRARRPGHGCARLGRWARRGGAFEARGRAGADELTAREREVLGLVAQGLSNPEIARVLFISPKTASVHVSAILGKVGARSRAEAAAWYTAASR</sequence>
<feature type="region of interest" description="Disordered" evidence="4">
    <location>
        <begin position="1"/>
        <end position="51"/>
    </location>
</feature>
<evidence type="ECO:0000259" key="5">
    <source>
        <dbReference type="PROSITE" id="PS50043"/>
    </source>
</evidence>
<dbReference type="AlphaFoldDB" id="A0A6G7YAK2"/>
<evidence type="ECO:0000313" key="6">
    <source>
        <dbReference type="EMBL" id="QIK73749.1"/>
    </source>
</evidence>
<dbReference type="PROSITE" id="PS50043">
    <property type="entry name" value="HTH_LUXR_2"/>
    <property type="match status" value="1"/>
</dbReference>
<dbReference type="Gene3D" id="1.10.10.10">
    <property type="entry name" value="Winged helix-like DNA-binding domain superfamily/Winged helix DNA-binding domain"/>
    <property type="match status" value="1"/>
</dbReference>
<dbReference type="PANTHER" id="PTHR44688">
    <property type="entry name" value="DNA-BINDING TRANSCRIPTIONAL ACTIVATOR DEVR_DOSR"/>
    <property type="match status" value="1"/>
</dbReference>
<dbReference type="EMBL" id="CP049865">
    <property type="protein sequence ID" value="QIK73749.1"/>
    <property type="molecule type" value="Genomic_DNA"/>
</dbReference>
<proteinExistence type="predicted"/>
<keyword evidence="1" id="KW-0805">Transcription regulation</keyword>
<keyword evidence="3" id="KW-0804">Transcription</keyword>
<reference evidence="6 7" key="1">
    <citation type="submission" date="2020-03" db="EMBL/GenBank/DDBJ databases">
        <title>Propioniciclava sp. nov., isolated from Hydrophilus acuminatus.</title>
        <authorList>
            <person name="Hyun D.-W."/>
            <person name="Bae J.-W."/>
        </authorList>
    </citation>
    <scope>NUCLEOTIDE SEQUENCE [LARGE SCALE GENOMIC DNA]</scope>
    <source>
        <strain evidence="6 7">HDW11</strain>
    </source>
</reference>
<dbReference type="SMART" id="SM00421">
    <property type="entry name" value="HTH_LUXR"/>
    <property type="match status" value="1"/>
</dbReference>
<dbReference type="GO" id="GO:0006355">
    <property type="term" value="P:regulation of DNA-templated transcription"/>
    <property type="evidence" value="ECO:0007669"/>
    <property type="project" value="InterPro"/>
</dbReference>
<dbReference type="CDD" id="cd06170">
    <property type="entry name" value="LuxR_C_like"/>
    <property type="match status" value="1"/>
</dbReference>